<dbReference type="GeneID" id="72528129"/>
<organism evidence="1 2">
    <name type="scientific">Edwardsiella piscicida</name>
    <dbReference type="NCBI Taxonomy" id="1263550"/>
    <lineage>
        <taxon>Bacteria</taxon>
        <taxon>Pseudomonadati</taxon>
        <taxon>Pseudomonadota</taxon>
        <taxon>Gammaproteobacteria</taxon>
        <taxon>Enterobacterales</taxon>
        <taxon>Hafniaceae</taxon>
        <taxon>Edwardsiella</taxon>
    </lineage>
</organism>
<protein>
    <submittedName>
        <fullName evidence="1">Uncharacterized protein</fullName>
    </submittedName>
</protein>
<proteinExistence type="predicted"/>
<evidence type="ECO:0000313" key="2">
    <source>
        <dbReference type="Proteomes" id="UP001223683"/>
    </source>
</evidence>
<dbReference type="EMBL" id="CP118390">
    <property type="protein sequence ID" value="WDU92208.1"/>
    <property type="molecule type" value="Genomic_DNA"/>
</dbReference>
<sequence length="94" mass="10400">MDDIRPHWLRKHLANDAKARRLGGINPIFSTFPRRHAIPTAFFYVFSPPPLDDGVDIGARARRYPQVCALCNGPLTASPDTANAGAADKNRLME</sequence>
<evidence type="ECO:0000313" key="1">
    <source>
        <dbReference type="EMBL" id="WDU92208.1"/>
    </source>
</evidence>
<dbReference type="RefSeq" id="WP_015461260.1">
    <property type="nucleotide sequence ID" value="NZ_BAYT01000027.1"/>
</dbReference>
<dbReference type="Proteomes" id="UP001223683">
    <property type="component" value="Chromosome"/>
</dbReference>
<gene>
    <name evidence="1" type="ORF">PWJ79_06165</name>
</gene>
<reference evidence="1" key="1">
    <citation type="submission" date="2022-10" db="EMBL/GenBank/DDBJ databases">
        <title>Complete genome of Ep21-8.</title>
        <authorList>
            <person name="Kang Y.-R."/>
            <person name="Kim D.-H."/>
        </authorList>
    </citation>
    <scope>NUCLEOTIDE SEQUENCE</scope>
    <source>
        <strain evidence="1">Ep21-8</strain>
    </source>
</reference>
<accession>A0AAQ3C2Q6</accession>
<name>A0AAQ3C2Q6_EDWPI</name>
<dbReference type="AlphaFoldDB" id="A0AAQ3C2Q6"/>